<evidence type="ECO:0000259" key="4">
    <source>
        <dbReference type="PROSITE" id="PS01124"/>
    </source>
</evidence>
<proteinExistence type="predicted"/>
<evidence type="ECO:0000313" key="6">
    <source>
        <dbReference type="Proteomes" id="UP000669317"/>
    </source>
</evidence>
<dbReference type="Proteomes" id="UP000669317">
    <property type="component" value="Unassembled WGS sequence"/>
</dbReference>
<feature type="domain" description="HTH araC/xylS-type" evidence="4">
    <location>
        <begin position="235"/>
        <end position="333"/>
    </location>
</feature>
<evidence type="ECO:0000256" key="3">
    <source>
        <dbReference type="ARBA" id="ARBA00023163"/>
    </source>
</evidence>
<keyword evidence="6" id="KW-1185">Reference proteome</keyword>
<keyword evidence="3" id="KW-0804">Transcription</keyword>
<gene>
    <name evidence="5" type="ORF">JWS04_22705</name>
</gene>
<evidence type="ECO:0000256" key="2">
    <source>
        <dbReference type="ARBA" id="ARBA00023125"/>
    </source>
</evidence>
<dbReference type="PROSITE" id="PS01124">
    <property type="entry name" value="HTH_ARAC_FAMILY_2"/>
    <property type="match status" value="1"/>
</dbReference>
<dbReference type="InterPro" id="IPR018062">
    <property type="entry name" value="HTH_AraC-typ_CS"/>
</dbReference>
<organism evidence="5 6">
    <name type="scientific">Bradyrhizobium vignae</name>
    <dbReference type="NCBI Taxonomy" id="1549949"/>
    <lineage>
        <taxon>Bacteria</taxon>
        <taxon>Pseudomonadati</taxon>
        <taxon>Pseudomonadota</taxon>
        <taxon>Alphaproteobacteria</taxon>
        <taxon>Hyphomicrobiales</taxon>
        <taxon>Nitrobacteraceae</taxon>
        <taxon>Bradyrhizobium</taxon>
    </lineage>
</organism>
<dbReference type="Pfam" id="PF12833">
    <property type="entry name" value="HTH_18"/>
    <property type="match status" value="1"/>
</dbReference>
<name>A0ABS4A0B2_9BRAD</name>
<dbReference type="EMBL" id="JAGIKT010000051">
    <property type="protein sequence ID" value="MBP0113847.1"/>
    <property type="molecule type" value="Genomic_DNA"/>
</dbReference>
<dbReference type="InterPro" id="IPR018060">
    <property type="entry name" value="HTH_AraC"/>
</dbReference>
<accession>A0ABS4A0B2</accession>
<dbReference type="PANTHER" id="PTHR46796:SF14">
    <property type="entry name" value="TRANSCRIPTIONAL REGULATORY PROTEIN"/>
    <property type="match status" value="1"/>
</dbReference>
<reference evidence="5 6" key="1">
    <citation type="submission" date="2021-03" db="EMBL/GenBank/DDBJ databases">
        <title>Genome Sequence of Bradyrhizobium vignae strain ISRA400.</title>
        <authorList>
            <person name="Tisa L.S."/>
            <person name="Svistoonoff S."/>
            <person name="Hocher V."/>
            <person name="Fall S."/>
            <person name="Zaiya A."/>
            <person name="Naing D."/>
            <person name="Niang N."/>
            <person name="Diouf A."/>
            <person name="Dasylva M.C."/>
            <person name="Toure O."/>
            <person name="Gueye M."/>
            <person name="Gully D."/>
            <person name="Tisseyre P."/>
            <person name="Simpson S."/>
            <person name="Morris K."/>
            <person name="Thomas W.K."/>
        </authorList>
    </citation>
    <scope>NUCLEOTIDE SEQUENCE [LARGE SCALE GENOMIC DNA]</scope>
    <source>
        <strain evidence="5 6">ISRA400</strain>
    </source>
</reference>
<dbReference type="InterPro" id="IPR020449">
    <property type="entry name" value="Tscrpt_reg_AraC-type_HTH"/>
</dbReference>
<dbReference type="SMART" id="SM00342">
    <property type="entry name" value="HTH_ARAC"/>
    <property type="match status" value="1"/>
</dbReference>
<keyword evidence="1" id="KW-0805">Transcription regulation</keyword>
<evidence type="ECO:0000256" key="1">
    <source>
        <dbReference type="ARBA" id="ARBA00023015"/>
    </source>
</evidence>
<dbReference type="PANTHER" id="PTHR46796">
    <property type="entry name" value="HTH-TYPE TRANSCRIPTIONAL ACTIVATOR RHAS-RELATED"/>
    <property type="match status" value="1"/>
</dbReference>
<dbReference type="PROSITE" id="PS00041">
    <property type="entry name" value="HTH_ARAC_FAMILY_1"/>
    <property type="match status" value="1"/>
</dbReference>
<dbReference type="InterPro" id="IPR009057">
    <property type="entry name" value="Homeodomain-like_sf"/>
</dbReference>
<dbReference type="Gene3D" id="1.10.10.60">
    <property type="entry name" value="Homeodomain-like"/>
    <property type="match status" value="2"/>
</dbReference>
<sequence>MASLLHSSALNRDEGVSLDQRLLRSRSNTANPSGLSRVEADHLGPDAAAEMARILDEPPILLSEVLKGDARLTPKWAHGGLKEDYMRGVTGHIAVGCYEGQHRISWRVENKLLDSRTNPRAFTFIPQGVDGHWNIAGPVVVSHVYLTQERLQACADEIAGGRRVELLPRVAFADPAAAGLLDVLSHEAERDSASSRLFVEQAIDLLCLRLVQEHSSFGGLPAQDRRGGLADWQVKRVTAFIEENLNRHVGLDELAALVGLSRFHFCTAFRQSTGQTPHAWLTGQRMKCARELLAHSRLSVTEVALAVGYETPSAFAATFRRRVGVTPSAFRRAL</sequence>
<dbReference type="SUPFAM" id="SSF46689">
    <property type="entry name" value="Homeodomain-like"/>
    <property type="match status" value="2"/>
</dbReference>
<protein>
    <submittedName>
        <fullName evidence="5">Helix-turn-helix transcriptional regulator</fullName>
    </submittedName>
</protein>
<evidence type="ECO:0000313" key="5">
    <source>
        <dbReference type="EMBL" id="MBP0113847.1"/>
    </source>
</evidence>
<dbReference type="InterPro" id="IPR050204">
    <property type="entry name" value="AraC_XylS_family_regulators"/>
</dbReference>
<dbReference type="PRINTS" id="PR00032">
    <property type="entry name" value="HTHARAC"/>
</dbReference>
<keyword evidence="2" id="KW-0238">DNA-binding</keyword>
<comment type="caution">
    <text evidence="5">The sequence shown here is derived from an EMBL/GenBank/DDBJ whole genome shotgun (WGS) entry which is preliminary data.</text>
</comment>